<proteinExistence type="predicted"/>
<feature type="domain" description="F-box/LRR-repeat protein 15/At3g58940/PEG3-like LRR" evidence="1">
    <location>
        <begin position="50"/>
        <end position="151"/>
    </location>
</feature>
<organism evidence="2 3">
    <name type="scientific">Miscanthus lutarioriparius</name>
    <dbReference type="NCBI Taxonomy" id="422564"/>
    <lineage>
        <taxon>Eukaryota</taxon>
        <taxon>Viridiplantae</taxon>
        <taxon>Streptophyta</taxon>
        <taxon>Embryophyta</taxon>
        <taxon>Tracheophyta</taxon>
        <taxon>Spermatophyta</taxon>
        <taxon>Magnoliopsida</taxon>
        <taxon>Liliopsida</taxon>
        <taxon>Poales</taxon>
        <taxon>Poaceae</taxon>
        <taxon>PACMAD clade</taxon>
        <taxon>Panicoideae</taxon>
        <taxon>Andropogonodae</taxon>
        <taxon>Andropogoneae</taxon>
        <taxon>Saccharinae</taxon>
        <taxon>Miscanthus</taxon>
    </lineage>
</organism>
<gene>
    <name evidence="2" type="ORF">NCGR_LOCUS40389</name>
</gene>
<accession>A0A811QLD9</accession>
<comment type="caution">
    <text evidence="2">The sequence shown here is derived from an EMBL/GenBank/DDBJ whole genome shotgun (WGS) entry which is preliminary data.</text>
</comment>
<dbReference type="SUPFAM" id="SSF52058">
    <property type="entry name" value="L domain-like"/>
    <property type="match status" value="1"/>
</dbReference>
<dbReference type="EMBL" id="CAJGYO010000010">
    <property type="protein sequence ID" value="CAD6256893.1"/>
    <property type="molecule type" value="Genomic_DNA"/>
</dbReference>
<dbReference type="Pfam" id="PF24758">
    <property type="entry name" value="LRR_At5g56370"/>
    <property type="match status" value="1"/>
</dbReference>
<evidence type="ECO:0000313" key="2">
    <source>
        <dbReference type="EMBL" id="CAD6256893.1"/>
    </source>
</evidence>
<evidence type="ECO:0000259" key="1">
    <source>
        <dbReference type="Pfam" id="PF24758"/>
    </source>
</evidence>
<keyword evidence="3" id="KW-1185">Reference proteome</keyword>
<evidence type="ECO:0000313" key="3">
    <source>
        <dbReference type="Proteomes" id="UP000604825"/>
    </source>
</evidence>
<dbReference type="Proteomes" id="UP000604825">
    <property type="component" value="Unassembled WGS sequence"/>
</dbReference>
<dbReference type="PANTHER" id="PTHR34223:SF107">
    <property type="entry name" value="F-BOX DOMAIN-CONTAINING PROTEIN"/>
    <property type="match status" value="1"/>
</dbReference>
<reference evidence="2" key="1">
    <citation type="submission" date="2020-10" db="EMBL/GenBank/DDBJ databases">
        <authorList>
            <person name="Han B."/>
            <person name="Lu T."/>
            <person name="Zhao Q."/>
            <person name="Huang X."/>
            <person name="Zhao Y."/>
        </authorList>
    </citation>
    <scope>NUCLEOTIDE SEQUENCE</scope>
</reference>
<dbReference type="PANTHER" id="PTHR34223">
    <property type="entry name" value="OS11G0201299 PROTEIN"/>
    <property type="match status" value="1"/>
</dbReference>
<sequence>MPVEELRSLVNHLLVLRQGSPLESCDFTIGDFSGGDDVRHVNLWFRQAVICRARKLRICMLGDCSMDPWLELDNLPLVSEHLTKLQLDGVRVHNSLLNFSRCPALEYLEIECCNLSLVTKISSDSIKYLRINDSVLNSDSRIHIYAPNLDSPHLVYLRERTPMLYSMPSLVEVFVRIEECTDRCNGANYETCDCEACDNSDNMDDGSGNSVLLKGVSEAKNLALISRPEMMPQPKVEMKLCVSSTKRSAAISKYLKKVELKCEVVDDSVLKVLKFLSTYNIFWYGHKRLKWDVLATFSVVD</sequence>
<protein>
    <recommendedName>
        <fullName evidence="1">F-box/LRR-repeat protein 15/At3g58940/PEG3-like LRR domain-containing protein</fullName>
    </recommendedName>
</protein>
<dbReference type="AlphaFoldDB" id="A0A811QLD9"/>
<name>A0A811QLD9_9POAL</name>
<dbReference type="InterPro" id="IPR053197">
    <property type="entry name" value="F-box_SCFL_complex_component"/>
</dbReference>
<dbReference type="InterPro" id="IPR055411">
    <property type="entry name" value="LRR_FXL15/At3g58940/PEG3-like"/>
</dbReference>
<dbReference type="OrthoDB" id="685981at2759"/>